<dbReference type="RefSeq" id="WP_344938239.1">
    <property type="nucleotide sequence ID" value="NZ_BAABDM010000009.1"/>
</dbReference>
<dbReference type="Pfam" id="PF01124">
    <property type="entry name" value="MAPEG"/>
    <property type="match status" value="1"/>
</dbReference>
<protein>
    <submittedName>
        <fullName evidence="6">MAPEG family protein</fullName>
    </submittedName>
</protein>
<dbReference type="Proteomes" id="UP001500392">
    <property type="component" value="Unassembled WGS sequence"/>
</dbReference>
<dbReference type="PANTHER" id="PTHR10250">
    <property type="entry name" value="MICROSOMAL GLUTATHIONE S-TRANSFERASE"/>
    <property type="match status" value="1"/>
</dbReference>
<dbReference type="InterPro" id="IPR001129">
    <property type="entry name" value="Membr-assoc_MAPEG"/>
</dbReference>
<dbReference type="EMBL" id="BAABDM010000009">
    <property type="protein sequence ID" value="GAA4104415.1"/>
    <property type="molecule type" value="Genomic_DNA"/>
</dbReference>
<evidence type="ECO:0000256" key="1">
    <source>
        <dbReference type="ARBA" id="ARBA00004141"/>
    </source>
</evidence>
<comment type="caution">
    <text evidence="6">The sequence shown here is derived from an EMBL/GenBank/DDBJ whole genome shotgun (WGS) entry which is preliminary data.</text>
</comment>
<evidence type="ECO:0000256" key="5">
    <source>
        <dbReference type="SAM" id="Phobius"/>
    </source>
</evidence>
<gene>
    <name evidence="6" type="ORF">GCM10022414_33400</name>
</gene>
<dbReference type="SUPFAM" id="SSF161084">
    <property type="entry name" value="MAPEG domain-like"/>
    <property type="match status" value="1"/>
</dbReference>
<feature type="transmembrane region" description="Helical" evidence="5">
    <location>
        <begin position="101"/>
        <end position="128"/>
    </location>
</feature>
<comment type="subcellular location">
    <subcellularLocation>
        <location evidence="1">Membrane</location>
        <topology evidence="1">Multi-pass membrane protein</topology>
    </subcellularLocation>
</comment>
<dbReference type="InterPro" id="IPR023352">
    <property type="entry name" value="MAPEG-like_dom_sf"/>
</dbReference>
<evidence type="ECO:0000256" key="2">
    <source>
        <dbReference type="ARBA" id="ARBA00022692"/>
    </source>
</evidence>
<dbReference type="PANTHER" id="PTHR10250:SF15">
    <property type="entry name" value="MICROSOMAL GLUTATHIONE S-TRANSFERASE-RELATED"/>
    <property type="match status" value="1"/>
</dbReference>
<keyword evidence="4 5" id="KW-0472">Membrane</keyword>
<keyword evidence="7" id="KW-1185">Reference proteome</keyword>
<evidence type="ECO:0000256" key="3">
    <source>
        <dbReference type="ARBA" id="ARBA00022989"/>
    </source>
</evidence>
<sequence length="129" mass="13676">MALVGVVVSLILLEYFVFVMMVGMTRGKTGIQAPAMTGDPKLERMLRVQLNTLEQIVVVIPAMYLFANYLSAAVAAGLGLLFVVGRAVYCRGYLIAAEKRGAGFGIGFLASIVLVVGAFYGTVAAAFFS</sequence>
<feature type="transmembrane region" description="Helical" evidence="5">
    <location>
        <begin position="6"/>
        <end position="24"/>
    </location>
</feature>
<evidence type="ECO:0000256" key="4">
    <source>
        <dbReference type="ARBA" id="ARBA00023136"/>
    </source>
</evidence>
<organism evidence="6 7">
    <name type="scientific">Zhongshania borealis</name>
    <dbReference type="NCBI Taxonomy" id="889488"/>
    <lineage>
        <taxon>Bacteria</taxon>
        <taxon>Pseudomonadati</taxon>
        <taxon>Pseudomonadota</taxon>
        <taxon>Gammaproteobacteria</taxon>
        <taxon>Cellvibrionales</taxon>
        <taxon>Spongiibacteraceae</taxon>
        <taxon>Zhongshania</taxon>
    </lineage>
</organism>
<name>A0ABP7X4W3_9GAMM</name>
<evidence type="ECO:0000313" key="6">
    <source>
        <dbReference type="EMBL" id="GAA4104415.1"/>
    </source>
</evidence>
<accession>A0ABP7X4W3</accession>
<keyword evidence="2 5" id="KW-0812">Transmembrane</keyword>
<dbReference type="InterPro" id="IPR050997">
    <property type="entry name" value="MAPEG"/>
</dbReference>
<evidence type="ECO:0000313" key="7">
    <source>
        <dbReference type="Proteomes" id="UP001500392"/>
    </source>
</evidence>
<feature type="transmembrane region" description="Helical" evidence="5">
    <location>
        <begin position="70"/>
        <end position="89"/>
    </location>
</feature>
<dbReference type="Gene3D" id="1.20.120.550">
    <property type="entry name" value="Membrane associated eicosanoid/glutathione metabolism-like domain"/>
    <property type="match status" value="1"/>
</dbReference>
<reference evidence="7" key="1">
    <citation type="journal article" date="2019" name="Int. J. Syst. Evol. Microbiol.">
        <title>The Global Catalogue of Microorganisms (GCM) 10K type strain sequencing project: providing services to taxonomists for standard genome sequencing and annotation.</title>
        <authorList>
            <consortium name="The Broad Institute Genomics Platform"/>
            <consortium name="The Broad Institute Genome Sequencing Center for Infectious Disease"/>
            <person name="Wu L."/>
            <person name="Ma J."/>
        </authorList>
    </citation>
    <scope>NUCLEOTIDE SEQUENCE [LARGE SCALE GENOMIC DNA]</scope>
    <source>
        <strain evidence="7">JCM 17304</strain>
    </source>
</reference>
<proteinExistence type="predicted"/>
<keyword evidence="3 5" id="KW-1133">Transmembrane helix</keyword>